<dbReference type="InterPro" id="IPR051061">
    <property type="entry name" value="Zinc_finger_trans_reg"/>
</dbReference>
<feature type="domain" description="C2H2-type" evidence="7">
    <location>
        <begin position="129"/>
        <end position="158"/>
    </location>
</feature>
<accession>A0A482X2D9</accession>
<dbReference type="FunFam" id="3.30.160.60:FF:000072">
    <property type="entry name" value="zinc finger protein 143 isoform X1"/>
    <property type="match status" value="2"/>
</dbReference>
<protein>
    <recommendedName>
        <fullName evidence="7">C2H2-type domain-containing protein</fullName>
    </recommendedName>
</protein>
<feature type="region of interest" description="Disordered" evidence="6">
    <location>
        <begin position="318"/>
        <end position="347"/>
    </location>
</feature>
<dbReference type="GO" id="GO:0006357">
    <property type="term" value="P:regulation of transcription by RNA polymerase II"/>
    <property type="evidence" value="ECO:0007669"/>
    <property type="project" value="TreeGrafter"/>
</dbReference>
<dbReference type="InterPro" id="IPR013087">
    <property type="entry name" value="Znf_C2H2_type"/>
</dbReference>
<evidence type="ECO:0000256" key="4">
    <source>
        <dbReference type="ARBA" id="ARBA00022833"/>
    </source>
</evidence>
<sequence length="995" mass="111236">MNQNLLKGDALNDKNSEVSVIRDITPEEVSVHVDNCFDSLLFENSIDDCPVYTTTISNENTPQATTSYVARIDPNNANKGYIHHTISSNEVHMRIEVGEDGDMLELPSHATITIETTDPATQLTEVKRYKCDYDGCPRTYSTVGNLRTHMKTHKGEYRFKCMEPACGKAFLTSYSLKIHVRVHTKVKPFNCDHDGCEKSFNTLYRCKESGCGKAFTASHHLKTHRRTHSGHRPCCPQNGCRRTFTTKEMMDNHLLTHHSYMEEDAFYDDNSDIDDVSENEETISRYIYTTESGIAIHQRDESNLNNEDYITPSISQELEGSCDSSMDLERESQKSEANEEELSSPDNFLSSLSLKMSNQNMKSRSEELATLEISSSAEINQPNMGAPIIAMVTEDGEENLSGISSFCFMNSSPVENILSNSEESQLEEKSLSSNLNESVSTRIKQDISLDQMNYDESNPVTNSEDSFKYMMSIGGGQEVDNNTNVDSFNSVLPATLCSDAINTSDNDGCSVERKDINDLINKVLFEENKNVLPESNLSRVESFSVEDDCGIMDTADSFSTSDRNYSYASLGKIDYAFESVEQFDTDEILMDLSRPCDVDWSEGNGLECVISPQLEILDLQWNELQNRNIDLNDICQQNNLQEPPPDVEVVDYGNNLFASNEFQKTGIGDTFSDNERVREELVNHQNSMSFVPCRTESEPEMLSTNCSTNNDRLEGSSHSNSVKQETFKNHQSFNPSQSNFDTSLLIPSCLMNQVNDTLKEQVSFEKRDDFIGISLQSSNDSGMFIPSCVSNQIEETRELNLEERESLKKLEDFITSQQNNDTSMLISTCLTNQFHEANNSSNYEGPSMDVTPVEAKMLDEFSTAMNLIEDNQQNDSSDLASLLLKSGNVFNDETLLNTFNISSKSNNEYADQSSDNSCVQGQESNNNIVDLTTGDSCKCNKVSGVVKEPCCVTVCLKTLQQLRKVLEKGCCKLGSSPLTSLALLPAANYCSATKL</sequence>
<reference evidence="8 9" key="1">
    <citation type="journal article" date="2017" name="Gigascience">
        <title>Genome sequence of the small brown planthopper, Laodelphax striatellus.</title>
        <authorList>
            <person name="Zhu J."/>
            <person name="Jiang F."/>
            <person name="Wang X."/>
            <person name="Yang P."/>
            <person name="Bao Y."/>
            <person name="Zhao W."/>
            <person name="Wang W."/>
            <person name="Lu H."/>
            <person name="Wang Q."/>
            <person name="Cui N."/>
            <person name="Li J."/>
            <person name="Chen X."/>
            <person name="Luo L."/>
            <person name="Yu J."/>
            <person name="Kang L."/>
            <person name="Cui F."/>
        </authorList>
    </citation>
    <scope>NUCLEOTIDE SEQUENCE [LARGE SCALE GENOMIC DNA]</scope>
    <source>
        <strain evidence="8">Lst14</strain>
    </source>
</reference>
<comment type="caution">
    <text evidence="8">The sequence shown here is derived from an EMBL/GenBank/DDBJ whole genome shotgun (WGS) entry which is preliminary data.</text>
</comment>
<dbReference type="PROSITE" id="PS50157">
    <property type="entry name" value="ZINC_FINGER_C2H2_2"/>
    <property type="match status" value="3"/>
</dbReference>
<keyword evidence="9" id="KW-1185">Reference proteome</keyword>
<dbReference type="EMBL" id="QKKF02019605">
    <property type="protein sequence ID" value="RZF39756.1"/>
    <property type="molecule type" value="Genomic_DNA"/>
</dbReference>
<dbReference type="InParanoid" id="A0A482X2D9"/>
<organism evidence="8 9">
    <name type="scientific">Laodelphax striatellus</name>
    <name type="common">Small brown planthopper</name>
    <name type="synonym">Delphax striatella</name>
    <dbReference type="NCBI Taxonomy" id="195883"/>
    <lineage>
        <taxon>Eukaryota</taxon>
        <taxon>Metazoa</taxon>
        <taxon>Ecdysozoa</taxon>
        <taxon>Arthropoda</taxon>
        <taxon>Hexapoda</taxon>
        <taxon>Insecta</taxon>
        <taxon>Pterygota</taxon>
        <taxon>Neoptera</taxon>
        <taxon>Paraneoptera</taxon>
        <taxon>Hemiptera</taxon>
        <taxon>Auchenorrhyncha</taxon>
        <taxon>Fulgoroidea</taxon>
        <taxon>Delphacidae</taxon>
        <taxon>Criomorphinae</taxon>
        <taxon>Laodelphax</taxon>
    </lineage>
</organism>
<dbReference type="InterPro" id="IPR036236">
    <property type="entry name" value="Znf_C2H2_sf"/>
</dbReference>
<proteinExistence type="predicted"/>
<dbReference type="Proteomes" id="UP000291343">
    <property type="component" value="Unassembled WGS sequence"/>
</dbReference>
<feature type="domain" description="C2H2-type" evidence="7">
    <location>
        <begin position="159"/>
        <end position="188"/>
    </location>
</feature>
<evidence type="ECO:0000313" key="9">
    <source>
        <dbReference type="Proteomes" id="UP000291343"/>
    </source>
</evidence>
<feature type="domain" description="C2H2-type" evidence="7">
    <location>
        <begin position="204"/>
        <end position="233"/>
    </location>
</feature>
<evidence type="ECO:0000256" key="3">
    <source>
        <dbReference type="ARBA" id="ARBA00022771"/>
    </source>
</evidence>
<evidence type="ECO:0000259" key="7">
    <source>
        <dbReference type="PROSITE" id="PS50157"/>
    </source>
</evidence>
<dbReference type="SMART" id="SM00355">
    <property type="entry name" value="ZnF_C2H2"/>
    <property type="match status" value="4"/>
</dbReference>
<dbReference type="SUPFAM" id="SSF57667">
    <property type="entry name" value="beta-beta-alpha zinc fingers"/>
    <property type="match status" value="2"/>
</dbReference>
<keyword evidence="4" id="KW-0862">Zinc</keyword>
<dbReference type="STRING" id="195883.A0A482X2D9"/>
<keyword evidence="1" id="KW-0479">Metal-binding</keyword>
<dbReference type="PANTHER" id="PTHR46179">
    <property type="entry name" value="ZINC FINGER PROTEIN"/>
    <property type="match status" value="1"/>
</dbReference>
<dbReference type="Pfam" id="PF00096">
    <property type="entry name" value="zf-C2H2"/>
    <property type="match status" value="2"/>
</dbReference>
<dbReference type="PROSITE" id="PS00028">
    <property type="entry name" value="ZINC_FINGER_C2H2_1"/>
    <property type="match status" value="4"/>
</dbReference>
<feature type="compositionally biased region" description="Basic and acidic residues" evidence="6">
    <location>
        <begin position="327"/>
        <end position="337"/>
    </location>
</feature>
<evidence type="ECO:0000313" key="8">
    <source>
        <dbReference type="EMBL" id="RZF39756.1"/>
    </source>
</evidence>
<dbReference type="GO" id="GO:0008270">
    <property type="term" value="F:zinc ion binding"/>
    <property type="evidence" value="ECO:0007669"/>
    <property type="project" value="UniProtKB-KW"/>
</dbReference>
<evidence type="ECO:0000256" key="1">
    <source>
        <dbReference type="ARBA" id="ARBA00022723"/>
    </source>
</evidence>
<keyword evidence="3 5" id="KW-0863">Zinc-finger</keyword>
<dbReference type="FunFam" id="3.30.160.60:FF:000397">
    <property type="entry name" value="Metal regulatory transcription factor 1"/>
    <property type="match status" value="1"/>
</dbReference>
<dbReference type="AlphaFoldDB" id="A0A482X2D9"/>
<dbReference type="Gene3D" id="3.30.160.60">
    <property type="entry name" value="Classic Zinc Finger"/>
    <property type="match status" value="3"/>
</dbReference>
<keyword evidence="2" id="KW-0677">Repeat</keyword>
<dbReference type="OrthoDB" id="6145499at2759"/>
<name>A0A482X2D9_LAOST</name>
<gene>
    <name evidence="8" type="ORF">LSTR_LSTR003417</name>
</gene>
<evidence type="ECO:0000256" key="6">
    <source>
        <dbReference type="SAM" id="MobiDB-lite"/>
    </source>
</evidence>
<dbReference type="PANTHER" id="PTHR46179:SF26">
    <property type="entry name" value="ZINC FINGER PROTEIN 423 HOMOLOG"/>
    <property type="match status" value="1"/>
</dbReference>
<evidence type="ECO:0000256" key="5">
    <source>
        <dbReference type="PROSITE-ProRule" id="PRU00042"/>
    </source>
</evidence>
<dbReference type="GO" id="GO:0005634">
    <property type="term" value="C:nucleus"/>
    <property type="evidence" value="ECO:0007669"/>
    <property type="project" value="TreeGrafter"/>
</dbReference>
<evidence type="ECO:0000256" key="2">
    <source>
        <dbReference type="ARBA" id="ARBA00022737"/>
    </source>
</evidence>